<dbReference type="Pfam" id="PF04235">
    <property type="entry name" value="DUF418"/>
    <property type="match status" value="1"/>
</dbReference>
<feature type="domain" description="Heparan-alpha-glucosaminide N-acetyltransferase catalytic" evidence="4">
    <location>
        <begin position="27"/>
        <end position="221"/>
    </location>
</feature>
<evidence type="ECO:0000313" key="6">
    <source>
        <dbReference type="Proteomes" id="UP000256310"/>
    </source>
</evidence>
<dbReference type="AlphaFoldDB" id="A0A3D9FH07"/>
<dbReference type="PANTHER" id="PTHR30590:SF3">
    <property type="entry name" value="HYPOTHETICAL MEMBRANE SPANNING PROTEIN"/>
    <property type="match status" value="1"/>
</dbReference>
<feature type="transmembrane region" description="Helical" evidence="2">
    <location>
        <begin position="28"/>
        <end position="48"/>
    </location>
</feature>
<keyword evidence="6" id="KW-1185">Reference proteome</keyword>
<feature type="transmembrane region" description="Helical" evidence="2">
    <location>
        <begin position="346"/>
        <end position="367"/>
    </location>
</feature>
<feature type="transmembrane region" description="Helical" evidence="2">
    <location>
        <begin position="279"/>
        <end position="298"/>
    </location>
</feature>
<evidence type="ECO:0000256" key="2">
    <source>
        <dbReference type="SAM" id="Phobius"/>
    </source>
</evidence>
<dbReference type="InterPro" id="IPR052529">
    <property type="entry name" value="Bact_Transport_Assoc"/>
</dbReference>
<dbReference type="Proteomes" id="UP000256310">
    <property type="component" value="Unassembled WGS sequence"/>
</dbReference>
<accession>A0A3D9FH07</accession>
<feature type="transmembrane region" description="Helical" evidence="2">
    <location>
        <begin position="201"/>
        <end position="217"/>
    </location>
</feature>
<dbReference type="Pfam" id="PF07786">
    <property type="entry name" value="HGSNAT_cat"/>
    <property type="match status" value="1"/>
</dbReference>
<evidence type="ECO:0000313" key="5">
    <source>
        <dbReference type="EMBL" id="RED16938.1"/>
    </source>
</evidence>
<dbReference type="InterPro" id="IPR012429">
    <property type="entry name" value="HGSNAT_cat"/>
</dbReference>
<dbReference type="RefSeq" id="WP_116236284.1">
    <property type="nucleotide sequence ID" value="NZ_QRDP01000004.1"/>
</dbReference>
<dbReference type="InterPro" id="IPR007349">
    <property type="entry name" value="DUF418"/>
</dbReference>
<sequence length="397" mass="44378">MTGQEEAVVQSRPSETQPAEESRTARRIVGFDIARAFAIFGMITVNYRSTFHITGDSPAWLETVSGMVNGRAAALFVLLAGIGIALLSRKGRLSGDRAEIREDRFNLLRRAAFLLAIGLLFRQIWEYDILHFYGIYLMFAAVLLTVSNRNLVIAGLFATLAFPVLYYVLPAQYGIPFWATTSEFTVREVLIDFFFQGYHPVTPWIGFMIAGMLLGRLDMSDPAIRRKMLIGGIVLALAAEGIAYVALDMGLFKLMEDVSQTIDLEEASLLLGTAPYPPMSLFLAVGIGWGMAIVSLCLSFGDRFADRRWITPLVHTGQLALTIYILHGTVGVWAVGWAGYKPHQTLEWIIGYSALFYVAMIIASTLWRRRFDRGPVEAIMRRLTDSWKSEINPEEKV</sequence>
<feature type="transmembrane region" description="Helical" evidence="2">
    <location>
        <begin position="130"/>
        <end position="146"/>
    </location>
</feature>
<keyword evidence="2" id="KW-0812">Transmembrane</keyword>
<evidence type="ECO:0000259" key="4">
    <source>
        <dbReference type="Pfam" id="PF07786"/>
    </source>
</evidence>
<dbReference type="OrthoDB" id="9807744at2"/>
<protein>
    <submittedName>
        <fullName evidence="5">Putative membrane protein YeiB</fullName>
    </submittedName>
</protein>
<keyword evidence="2" id="KW-0472">Membrane</keyword>
<feature type="transmembrane region" description="Helical" evidence="2">
    <location>
        <begin position="68"/>
        <end position="87"/>
    </location>
</feature>
<feature type="transmembrane region" description="Helical" evidence="2">
    <location>
        <begin position="151"/>
        <end position="169"/>
    </location>
</feature>
<name>A0A3D9FH07_9SPHN</name>
<reference evidence="5 6" key="1">
    <citation type="submission" date="2018-07" db="EMBL/GenBank/DDBJ databases">
        <title>Genomic Encyclopedia of Type Strains, Phase IV (KMG-IV): sequencing the most valuable type-strain genomes for metagenomic binning, comparative biology and taxonomic classification.</title>
        <authorList>
            <person name="Goeker M."/>
        </authorList>
    </citation>
    <scope>NUCLEOTIDE SEQUENCE [LARGE SCALE GENOMIC DNA]</scope>
    <source>
        <strain evidence="5 6">DSM 26725</strain>
    </source>
</reference>
<comment type="caution">
    <text evidence="5">The sequence shown here is derived from an EMBL/GenBank/DDBJ whole genome shotgun (WGS) entry which is preliminary data.</text>
</comment>
<dbReference type="PANTHER" id="PTHR30590">
    <property type="entry name" value="INNER MEMBRANE PROTEIN"/>
    <property type="match status" value="1"/>
</dbReference>
<evidence type="ECO:0000259" key="3">
    <source>
        <dbReference type="Pfam" id="PF04235"/>
    </source>
</evidence>
<feature type="transmembrane region" description="Helical" evidence="2">
    <location>
        <begin position="319"/>
        <end position="340"/>
    </location>
</feature>
<proteinExistence type="predicted"/>
<feature type="domain" description="DUF418" evidence="3">
    <location>
        <begin position="289"/>
        <end position="384"/>
    </location>
</feature>
<keyword evidence="2" id="KW-1133">Transmembrane helix</keyword>
<gene>
    <name evidence="5" type="ORF">DFR46_1972</name>
</gene>
<evidence type="ECO:0000256" key="1">
    <source>
        <dbReference type="SAM" id="MobiDB-lite"/>
    </source>
</evidence>
<feature type="transmembrane region" description="Helical" evidence="2">
    <location>
        <begin position="229"/>
        <end position="247"/>
    </location>
</feature>
<feature type="transmembrane region" description="Helical" evidence="2">
    <location>
        <begin position="107"/>
        <end position="124"/>
    </location>
</feature>
<dbReference type="EMBL" id="QRDP01000004">
    <property type="protein sequence ID" value="RED16938.1"/>
    <property type="molecule type" value="Genomic_DNA"/>
</dbReference>
<organism evidence="5 6">
    <name type="scientific">Parasphingopyxis lamellibrachiae</name>
    <dbReference type="NCBI Taxonomy" id="680125"/>
    <lineage>
        <taxon>Bacteria</taxon>
        <taxon>Pseudomonadati</taxon>
        <taxon>Pseudomonadota</taxon>
        <taxon>Alphaproteobacteria</taxon>
        <taxon>Sphingomonadales</taxon>
        <taxon>Sphingomonadaceae</taxon>
        <taxon>Parasphingopyxis</taxon>
    </lineage>
</organism>
<feature type="region of interest" description="Disordered" evidence="1">
    <location>
        <begin position="1"/>
        <end position="23"/>
    </location>
</feature>